<dbReference type="InterPro" id="IPR024185">
    <property type="entry name" value="FTHF_cligase-like_sf"/>
</dbReference>
<dbReference type="GO" id="GO:0030272">
    <property type="term" value="F:5-formyltetrahydrofolate cyclo-ligase activity"/>
    <property type="evidence" value="ECO:0007669"/>
    <property type="project" value="UniProtKB-EC"/>
</dbReference>
<evidence type="ECO:0000256" key="2">
    <source>
        <dbReference type="ARBA" id="ARBA00022741"/>
    </source>
</evidence>
<sequence length="185" mass="21431">MEKSQLREMVKKQLEELHSDTFIKGCADIHRHLFTSGKWNKAKTVALTISRGREVDTKNIIEEAWKEMKNVVVPKCDPKLNTMTFRRIESFYQLETVFFGLREPIVSKTIPVEPKEIDLMIVPGLCFDQEGYRIGFGGGYYDRYLEKYHGDTISLAFSCQLFKRLPRELHDVPVDGIITELGVEK</sequence>
<accession>A0ABT3DCR8</accession>
<keyword evidence="5" id="KW-0436">Ligase</keyword>
<dbReference type="Proteomes" id="UP001526147">
    <property type="component" value="Unassembled WGS sequence"/>
</dbReference>
<proteinExistence type="inferred from homology"/>
<dbReference type="EMBL" id="JAOYEY010000024">
    <property type="protein sequence ID" value="MCV9884849.1"/>
    <property type="molecule type" value="Genomic_DNA"/>
</dbReference>
<organism evidence="5 6">
    <name type="scientific">Metabacillus halosaccharovorans</name>
    <dbReference type="NCBI Taxonomy" id="930124"/>
    <lineage>
        <taxon>Bacteria</taxon>
        <taxon>Bacillati</taxon>
        <taxon>Bacillota</taxon>
        <taxon>Bacilli</taxon>
        <taxon>Bacillales</taxon>
        <taxon>Bacillaceae</taxon>
        <taxon>Metabacillus</taxon>
    </lineage>
</organism>
<dbReference type="RefSeq" id="WP_264141756.1">
    <property type="nucleotide sequence ID" value="NZ_JAOYEY010000024.1"/>
</dbReference>
<dbReference type="NCBIfam" id="TIGR02727">
    <property type="entry name" value="MTHFS_bact"/>
    <property type="match status" value="1"/>
</dbReference>
<keyword evidence="6" id="KW-1185">Reference proteome</keyword>
<keyword evidence="2 4" id="KW-0547">Nucleotide-binding</keyword>
<dbReference type="Pfam" id="PF01812">
    <property type="entry name" value="5-FTHF_cyc-lig"/>
    <property type="match status" value="1"/>
</dbReference>
<dbReference type="EC" id="6.3.3.2" evidence="4"/>
<name>A0ABT3DCR8_9BACI</name>
<comment type="catalytic activity">
    <reaction evidence="4">
        <text>(6S)-5-formyl-5,6,7,8-tetrahydrofolate + ATP = (6R)-5,10-methenyltetrahydrofolate + ADP + phosphate</text>
        <dbReference type="Rhea" id="RHEA:10488"/>
        <dbReference type="ChEBI" id="CHEBI:30616"/>
        <dbReference type="ChEBI" id="CHEBI:43474"/>
        <dbReference type="ChEBI" id="CHEBI:57455"/>
        <dbReference type="ChEBI" id="CHEBI:57457"/>
        <dbReference type="ChEBI" id="CHEBI:456216"/>
        <dbReference type="EC" id="6.3.3.2"/>
    </reaction>
</comment>
<evidence type="ECO:0000313" key="5">
    <source>
        <dbReference type="EMBL" id="MCV9884849.1"/>
    </source>
</evidence>
<protein>
    <recommendedName>
        <fullName evidence="4">5-formyltetrahydrofolate cyclo-ligase</fullName>
        <ecNumber evidence="4">6.3.3.2</ecNumber>
    </recommendedName>
</protein>
<keyword evidence="3 4" id="KW-0067">ATP-binding</keyword>
<gene>
    <name evidence="5" type="ORF">OIH86_04230</name>
</gene>
<evidence type="ECO:0000256" key="3">
    <source>
        <dbReference type="ARBA" id="ARBA00022840"/>
    </source>
</evidence>
<evidence type="ECO:0000313" key="6">
    <source>
        <dbReference type="Proteomes" id="UP001526147"/>
    </source>
</evidence>
<evidence type="ECO:0000256" key="1">
    <source>
        <dbReference type="ARBA" id="ARBA00010638"/>
    </source>
</evidence>
<dbReference type="PANTHER" id="PTHR23407">
    <property type="entry name" value="ATPASE INHIBITOR/5-FORMYLTETRAHYDROFOLATE CYCLO-LIGASE"/>
    <property type="match status" value="1"/>
</dbReference>
<comment type="caution">
    <text evidence="5">The sequence shown here is derived from an EMBL/GenBank/DDBJ whole genome shotgun (WGS) entry which is preliminary data.</text>
</comment>
<dbReference type="SUPFAM" id="SSF100950">
    <property type="entry name" value="NagB/RpiA/CoA transferase-like"/>
    <property type="match status" value="1"/>
</dbReference>
<dbReference type="PIRSF" id="PIRSF006806">
    <property type="entry name" value="FTHF_cligase"/>
    <property type="match status" value="1"/>
</dbReference>
<dbReference type="PANTHER" id="PTHR23407:SF1">
    <property type="entry name" value="5-FORMYLTETRAHYDROFOLATE CYCLO-LIGASE"/>
    <property type="match status" value="1"/>
</dbReference>
<comment type="cofactor">
    <cofactor evidence="4">
        <name>Mg(2+)</name>
        <dbReference type="ChEBI" id="CHEBI:18420"/>
    </cofactor>
</comment>
<dbReference type="InterPro" id="IPR037171">
    <property type="entry name" value="NagB/RpiA_transferase-like"/>
</dbReference>
<dbReference type="Gene3D" id="3.40.50.10420">
    <property type="entry name" value="NagB/RpiA/CoA transferase-like"/>
    <property type="match status" value="1"/>
</dbReference>
<evidence type="ECO:0000256" key="4">
    <source>
        <dbReference type="RuleBase" id="RU361279"/>
    </source>
</evidence>
<keyword evidence="4" id="KW-0479">Metal-binding</keyword>
<comment type="similarity">
    <text evidence="1 4">Belongs to the 5-formyltetrahydrofolate cyclo-ligase family.</text>
</comment>
<dbReference type="InterPro" id="IPR002698">
    <property type="entry name" value="FTHF_cligase"/>
</dbReference>
<reference evidence="5 6" key="1">
    <citation type="submission" date="2022-10" db="EMBL/GenBank/DDBJ databases">
        <title>Draft genome assembly of moderately radiation resistant bacterium Metabacillus halosaccharovorans.</title>
        <authorList>
            <person name="Pal S."/>
            <person name="Gopinathan A."/>
        </authorList>
    </citation>
    <scope>NUCLEOTIDE SEQUENCE [LARGE SCALE GENOMIC DNA]</scope>
    <source>
        <strain evidence="5 6">VITHBRA001</strain>
    </source>
</reference>
<keyword evidence="4" id="KW-0460">Magnesium</keyword>